<dbReference type="GO" id="GO:0071973">
    <property type="term" value="P:bacterial-type flagellum-dependent cell motility"/>
    <property type="evidence" value="ECO:0007669"/>
    <property type="project" value="InterPro"/>
</dbReference>
<evidence type="ECO:0000256" key="2">
    <source>
        <dbReference type="ARBA" id="ARBA00004496"/>
    </source>
</evidence>
<gene>
    <name evidence="11" type="primary">fliH</name>
</gene>
<keyword evidence="6" id="KW-1005">Bacterial flagellum biogenesis</keyword>
<evidence type="ECO:0000256" key="3">
    <source>
        <dbReference type="ARBA" id="ARBA00006602"/>
    </source>
</evidence>
<evidence type="ECO:0000256" key="1">
    <source>
        <dbReference type="ARBA" id="ARBA00003041"/>
    </source>
</evidence>
<keyword evidence="5" id="KW-0963">Cytoplasm</keyword>
<dbReference type="GO" id="GO:0003774">
    <property type="term" value="F:cytoskeletal motor activity"/>
    <property type="evidence" value="ECO:0007669"/>
    <property type="project" value="InterPro"/>
</dbReference>
<comment type="similarity">
    <text evidence="3">Belongs to the FliH family.</text>
</comment>
<name>A0A0A7RFZ0_9LACO</name>
<evidence type="ECO:0000256" key="5">
    <source>
        <dbReference type="ARBA" id="ARBA00022490"/>
    </source>
</evidence>
<keyword evidence="8" id="KW-1006">Bacterial flagellum protein export</keyword>
<proteinExistence type="inferred from homology"/>
<evidence type="ECO:0000313" key="11">
    <source>
        <dbReference type="EMBL" id="AJA34161.1"/>
    </source>
</evidence>
<dbReference type="GO" id="GO:0009288">
    <property type="term" value="C:bacterial-type flagellum"/>
    <property type="evidence" value="ECO:0007669"/>
    <property type="project" value="InterPro"/>
</dbReference>
<evidence type="ECO:0000256" key="4">
    <source>
        <dbReference type="ARBA" id="ARBA00022448"/>
    </source>
</evidence>
<dbReference type="AlphaFoldDB" id="A0A0A7RFZ0"/>
<evidence type="ECO:0000259" key="10">
    <source>
        <dbReference type="Pfam" id="PF02108"/>
    </source>
</evidence>
<dbReference type="PRINTS" id="PR01003">
    <property type="entry name" value="FLGFLIH"/>
</dbReference>
<dbReference type="PANTHER" id="PTHR34982:SF1">
    <property type="entry name" value="FLAGELLAR ASSEMBLY PROTEIN FLIH"/>
    <property type="match status" value="1"/>
</dbReference>
<protein>
    <submittedName>
        <fullName evidence="11">Flagellar assembly protein FliH</fullName>
    </submittedName>
</protein>
<comment type="subcellular location">
    <subcellularLocation>
        <location evidence="2">Cytoplasm</location>
    </subcellularLocation>
</comment>
<feature type="domain" description="Flagellar assembly protein FliH/Type III secretion system HrpE" evidence="10">
    <location>
        <begin position="116"/>
        <end position="217"/>
    </location>
</feature>
<dbReference type="Pfam" id="PF02108">
    <property type="entry name" value="FliH"/>
    <property type="match status" value="1"/>
</dbReference>
<dbReference type="InterPro" id="IPR000563">
    <property type="entry name" value="Flag_FliH"/>
</dbReference>
<dbReference type="GO" id="GO:0044781">
    <property type="term" value="P:bacterial-type flagellum organization"/>
    <property type="evidence" value="ECO:0007669"/>
    <property type="project" value="UniProtKB-KW"/>
</dbReference>
<dbReference type="PANTHER" id="PTHR34982">
    <property type="entry name" value="YOP PROTEINS TRANSLOCATION PROTEIN L"/>
    <property type="match status" value="1"/>
</dbReference>
<reference evidence="11" key="1">
    <citation type="journal article" date="2014" name="Appl. Environ. Microbiol.">
        <title>Detection and genomic characterization of motility in Lactobacillus curvatus: confirmation of motility in a species outside the Lactobacillus salivarius clade.</title>
        <authorList>
            <person name="Cousin F.J."/>
            <person name="Lynch S.M."/>
            <person name="Harris H.M."/>
            <person name="McCann A."/>
            <person name="Lynch D.B."/>
            <person name="Neville B.A."/>
            <person name="Irisawa T."/>
            <person name="Okada S."/>
            <person name="Endo A."/>
            <person name="O'Toole P.W."/>
        </authorList>
    </citation>
    <scope>NUCLEOTIDE SEQUENCE</scope>
    <source>
        <strain evidence="11">ATCC 700692</strain>
    </source>
</reference>
<dbReference type="GO" id="GO:0005829">
    <property type="term" value="C:cytosol"/>
    <property type="evidence" value="ECO:0007669"/>
    <property type="project" value="TreeGrafter"/>
</dbReference>
<evidence type="ECO:0000256" key="9">
    <source>
        <dbReference type="SAM" id="MobiDB-lite"/>
    </source>
</evidence>
<keyword evidence="11" id="KW-0969">Cilium</keyword>
<feature type="region of interest" description="Disordered" evidence="9">
    <location>
        <begin position="1"/>
        <end position="48"/>
    </location>
</feature>
<evidence type="ECO:0000256" key="8">
    <source>
        <dbReference type="ARBA" id="ARBA00023225"/>
    </source>
</evidence>
<keyword evidence="4" id="KW-0813">Transport</keyword>
<keyword evidence="7" id="KW-0653">Protein transport</keyword>
<evidence type="ECO:0000256" key="6">
    <source>
        <dbReference type="ARBA" id="ARBA00022795"/>
    </source>
</evidence>
<keyword evidence="11" id="KW-0282">Flagellum</keyword>
<dbReference type="InterPro" id="IPR051472">
    <property type="entry name" value="T3SS_Stator/FliH"/>
</dbReference>
<organism evidence="11">
    <name type="scientific">Liquorilactobacillus nagelii</name>
    <dbReference type="NCBI Taxonomy" id="82688"/>
    <lineage>
        <taxon>Bacteria</taxon>
        <taxon>Bacillati</taxon>
        <taxon>Bacillota</taxon>
        <taxon>Bacilli</taxon>
        <taxon>Lactobacillales</taxon>
        <taxon>Lactobacillaceae</taxon>
        <taxon>Liquorilactobacillus</taxon>
    </lineage>
</organism>
<evidence type="ECO:0000256" key="7">
    <source>
        <dbReference type="ARBA" id="ARBA00022927"/>
    </source>
</evidence>
<comment type="function">
    <text evidence="1">Needed for flagellar regrowth and assembly.</text>
</comment>
<dbReference type="GO" id="GO:0015031">
    <property type="term" value="P:protein transport"/>
    <property type="evidence" value="ECO:0007669"/>
    <property type="project" value="UniProtKB-KW"/>
</dbReference>
<dbReference type="EMBL" id="KM886867">
    <property type="protein sequence ID" value="AJA34161.1"/>
    <property type="molecule type" value="Genomic_DNA"/>
</dbReference>
<sequence length="252" mass="28331">MKSSAKSILKQAAVAESGQAKAIITKQPLKSQSEDETGNLWLKDGTLNPQTKLISPEEQLELKSVRQQIIDQAKKDAERLKQQGYQAGEAAGHKAGYQAGYQKGLSAGQQAAEKLTAQAEKNMQIAMTSAQTYVLERKKELMQFVIKMAETLVKKELDQDPTAINAILQPILLQMQQPEQLLIIRAHPRYHQQLERQMKLEKQKLPGFRYLILDDADKSAYQVSVESDEGLALFDLGQELERFLQQAEKKVI</sequence>
<keyword evidence="11" id="KW-0966">Cell projection</keyword>
<dbReference type="InterPro" id="IPR018035">
    <property type="entry name" value="Flagellar_FliH/T3SS_HrpE"/>
</dbReference>
<accession>A0A0A7RFZ0</accession>